<keyword evidence="4 7" id="KW-0520">NAD</keyword>
<dbReference type="GO" id="GO:0005524">
    <property type="term" value="F:ATP binding"/>
    <property type="evidence" value="ECO:0007669"/>
    <property type="project" value="UniProtKB-KW"/>
</dbReference>
<feature type="region of interest" description="Disordered" evidence="8">
    <location>
        <begin position="281"/>
        <end position="304"/>
    </location>
</feature>
<dbReference type="OrthoDB" id="8110916at2759"/>
<dbReference type="PROSITE" id="PS51383">
    <property type="entry name" value="YJEF_C_3"/>
    <property type="match status" value="1"/>
</dbReference>
<dbReference type="GO" id="GO:0110051">
    <property type="term" value="P:metabolite repair"/>
    <property type="evidence" value="ECO:0007669"/>
    <property type="project" value="TreeGrafter"/>
</dbReference>
<evidence type="ECO:0000256" key="1">
    <source>
        <dbReference type="ARBA" id="ARBA00022741"/>
    </source>
</evidence>
<keyword evidence="1 7" id="KW-0547">Nucleotide-binding</keyword>
<dbReference type="NCBIfam" id="TIGR00196">
    <property type="entry name" value="yjeF_cterm"/>
    <property type="match status" value="1"/>
</dbReference>
<keyword evidence="3" id="KW-0521">NADP</keyword>
<dbReference type="PANTHER" id="PTHR12592:SF0">
    <property type="entry name" value="ATP-DEPENDENT (S)-NAD(P)H-HYDRATE DEHYDRATASE"/>
    <property type="match status" value="1"/>
</dbReference>
<dbReference type="VEuPathDB" id="FungiDB:ASPSYDRAFT_502781"/>
<evidence type="ECO:0000256" key="5">
    <source>
        <dbReference type="ARBA" id="ARBA00023239"/>
    </source>
</evidence>
<evidence type="ECO:0000256" key="4">
    <source>
        <dbReference type="ARBA" id="ARBA00023027"/>
    </source>
</evidence>
<feature type="binding site" evidence="7">
    <location>
        <begin position="178"/>
        <end position="184"/>
    </location>
    <ligand>
        <name>(6S)-NADPHX</name>
        <dbReference type="ChEBI" id="CHEBI:64076"/>
    </ligand>
</feature>
<feature type="binding site" evidence="7">
    <location>
        <begin position="249"/>
        <end position="258"/>
    </location>
    <ligand>
        <name>ATP</name>
        <dbReference type="ChEBI" id="CHEBI:30616"/>
    </ligand>
</feature>
<keyword evidence="7" id="KW-0963">Cytoplasm</keyword>
<name>A0A1L9T3D4_9EURO</name>
<dbReference type="HAMAP" id="MF_01965">
    <property type="entry name" value="NADHX_dehydratase"/>
    <property type="match status" value="1"/>
</dbReference>
<sequence>MDSQYISQQPTVLFGKTRRLVPPLLEKFHKGQHGRVAVVGGSTDYTGAPTFSAMASGALGCDMSHVVCAKSAASVIKSYSPDLMVHPLLPSSATVQDPGSINAKELGDPTIRMLSRLHCLVVGPGLGTDPVTSEVVSEVMREARGRSIPLVLDADALKLVNKTPELVKGYRECILTPNVVEFARLAEALGVDVQKIRSENSGNVSGERAMEAEVCRKVAEALGGATIVRKGPYDVISNGTASLVQDIEGGLKRSGGQGDTLTGTLGTLMGWRAAYHDRLWDSGEKDEGQEEASSKEDIEREMQSEMRLSSATSCLLVAWTGSGITRDCSRRAYKVKGRSMQASDLPAQVHQSFLGLIGEPEASKL</sequence>
<evidence type="ECO:0000256" key="2">
    <source>
        <dbReference type="ARBA" id="ARBA00022840"/>
    </source>
</evidence>
<dbReference type="STRING" id="1036612.A0A1L9T3D4"/>
<evidence type="ECO:0000313" key="11">
    <source>
        <dbReference type="Proteomes" id="UP000184356"/>
    </source>
</evidence>
<dbReference type="EC" id="4.2.1.93" evidence="7"/>
<feature type="binding site" evidence="7">
    <location>
        <position position="259"/>
    </location>
    <ligand>
        <name>(6S)-NADPHX</name>
        <dbReference type="ChEBI" id="CHEBI:64076"/>
    </ligand>
</feature>
<dbReference type="GO" id="GO:0005737">
    <property type="term" value="C:cytoplasm"/>
    <property type="evidence" value="ECO:0007669"/>
    <property type="project" value="UniProtKB-SubCell"/>
</dbReference>
<dbReference type="GO" id="GO:0047453">
    <property type="term" value="F:ATP-dependent NAD(P)H-hydrate dehydratase activity"/>
    <property type="evidence" value="ECO:0007669"/>
    <property type="project" value="UniProtKB-UniRule"/>
</dbReference>
<dbReference type="PANTHER" id="PTHR12592">
    <property type="entry name" value="ATP-DEPENDENT (S)-NAD(P)H-HYDRATE DEHYDRATASE FAMILY MEMBER"/>
    <property type="match status" value="1"/>
</dbReference>
<feature type="binding site" evidence="7">
    <location>
        <begin position="230"/>
        <end position="234"/>
    </location>
    <ligand>
        <name>ATP</name>
        <dbReference type="ChEBI" id="CHEBI:30616"/>
    </ligand>
</feature>
<keyword evidence="2 7" id="KW-0067">ATP-binding</keyword>
<dbReference type="AlphaFoldDB" id="A0A1L9T3D4"/>
<proteinExistence type="inferred from homology"/>
<comment type="catalytic activity">
    <reaction evidence="7">
        <text>(6S)-NADHX + ATP = ADP + phosphate + NADH + H(+)</text>
        <dbReference type="Rhea" id="RHEA:19017"/>
        <dbReference type="ChEBI" id="CHEBI:15378"/>
        <dbReference type="ChEBI" id="CHEBI:30616"/>
        <dbReference type="ChEBI" id="CHEBI:43474"/>
        <dbReference type="ChEBI" id="CHEBI:57945"/>
        <dbReference type="ChEBI" id="CHEBI:64074"/>
        <dbReference type="ChEBI" id="CHEBI:456216"/>
        <dbReference type="EC" id="4.2.1.93"/>
    </reaction>
</comment>
<reference evidence="11" key="1">
    <citation type="journal article" date="2017" name="Genome Biol.">
        <title>Comparative genomics reveals high biological diversity and specific adaptations in the industrially and medically important fungal genus Aspergillus.</title>
        <authorList>
            <person name="de Vries R.P."/>
            <person name="Riley R."/>
            <person name="Wiebenga A."/>
            <person name="Aguilar-Osorio G."/>
            <person name="Amillis S."/>
            <person name="Uchima C.A."/>
            <person name="Anderluh G."/>
            <person name="Asadollahi M."/>
            <person name="Askin M."/>
            <person name="Barry K."/>
            <person name="Battaglia E."/>
            <person name="Bayram O."/>
            <person name="Benocci T."/>
            <person name="Braus-Stromeyer S.A."/>
            <person name="Caldana C."/>
            <person name="Canovas D."/>
            <person name="Cerqueira G.C."/>
            <person name="Chen F."/>
            <person name="Chen W."/>
            <person name="Choi C."/>
            <person name="Clum A."/>
            <person name="Dos Santos R.A."/>
            <person name="Damasio A.R."/>
            <person name="Diallinas G."/>
            <person name="Emri T."/>
            <person name="Fekete E."/>
            <person name="Flipphi M."/>
            <person name="Freyberg S."/>
            <person name="Gallo A."/>
            <person name="Gournas C."/>
            <person name="Habgood R."/>
            <person name="Hainaut M."/>
            <person name="Harispe M.L."/>
            <person name="Henrissat B."/>
            <person name="Hilden K.S."/>
            <person name="Hope R."/>
            <person name="Hossain A."/>
            <person name="Karabika E."/>
            <person name="Karaffa L."/>
            <person name="Karanyi Z."/>
            <person name="Krasevec N."/>
            <person name="Kuo A."/>
            <person name="Kusch H."/>
            <person name="LaButti K."/>
            <person name="Lagendijk E.L."/>
            <person name="Lapidus A."/>
            <person name="Levasseur A."/>
            <person name="Lindquist E."/>
            <person name="Lipzen A."/>
            <person name="Logrieco A.F."/>
            <person name="MacCabe A."/>
            <person name="Maekelae M.R."/>
            <person name="Malavazi I."/>
            <person name="Melin P."/>
            <person name="Meyer V."/>
            <person name="Mielnichuk N."/>
            <person name="Miskei M."/>
            <person name="Molnar A.P."/>
            <person name="Mule G."/>
            <person name="Ngan C.Y."/>
            <person name="Orejas M."/>
            <person name="Orosz E."/>
            <person name="Ouedraogo J.P."/>
            <person name="Overkamp K.M."/>
            <person name="Park H.-S."/>
            <person name="Perrone G."/>
            <person name="Piumi F."/>
            <person name="Punt P.J."/>
            <person name="Ram A.F."/>
            <person name="Ramon A."/>
            <person name="Rauscher S."/>
            <person name="Record E."/>
            <person name="Riano-Pachon D.M."/>
            <person name="Robert V."/>
            <person name="Roehrig J."/>
            <person name="Ruller R."/>
            <person name="Salamov A."/>
            <person name="Salih N.S."/>
            <person name="Samson R.A."/>
            <person name="Sandor E."/>
            <person name="Sanguinetti M."/>
            <person name="Schuetze T."/>
            <person name="Sepcic K."/>
            <person name="Shelest E."/>
            <person name="Sherlock G."/>
            <person name="Sophianopoulou V."/>
            <person name="Squina F.M."/>
            <person name="Sun H."/>
            <person name="Susca A."/>
            <person name="Todd R.B."/>
            <person name="Tsang A."/>
            <person name="Unkles S.E."/>
            <person name="van de Wiele N."/>
            <person name="van Rossen-Uffink D."/>
            <person name="Oliveira J.V."/>
            <person name="Vesth T.C."/>
            <person name="Visser J."/>
            <person name="Yu J.-H."/>
            <person name="Zhou M."/>
            <person name="Andersen M.R."/>
            <person name="Archer D.B."/>
            <person name="Baker S.E."/>
            <person name="Benoit I."/>
            <person name="Brakhage A.A."/>
            <person name="Braus G.H."/>
            <person name="Fischer R."/>
            <person name="Frisvad J.C."/>
            <person name="Goldman G.H."/>
            <person name="Houbraken J."/>
            <person name="Oakley B."/>
            <person name="Pocsi I."/>
            <person name="Scazzocchio C."/>
            <person name="Seiboth B."/>
            <person name="vanKuyk P.A."/>
            <person name="Wortman J."/>
            <person name="Dyer P.S."/>
            <person name="Grigoriev I.V."/>
        </authorList>
    </citation>
    <scope>NUCLEOTIDE SEQUENCE [LARGE SCALE GENOMIC DNA]</scope>
    <source>
        <strain evidence="11">CBS 593.65</strain>
    </source>
</reference>
<dbReference type="SUPFAM" id="SSF53613">
    <property type="entry name" value="Ribokinase-like"/>
    <property type="match status" value="1"/>
</dbReference>
<keyword evidence="11" id="KW-1185">Reference proteome</keyword>
<dbReference type="InterPro" id="IPR029056">
    <property type="entry name" value="Ribokinase-like"/>
</dbReference>
<feature type="binding site" evidence="7">
    <location>
        <position position="125"/>
    </location>
    <ligand>
        <name>(6S)-NADPHX</name>
        <dbReference type="ChEBI" id="CHEBI:64076"/>
    </ligand>
</feature>
<dbReference type="RefSeq" id="XP_040697609.1">
    <property type="nucleotide sequence ID" value="XM_040848034.1"/>
</dbReference>
<dbReference type="Gene3D" id="3.40.1190.20">
    <property type="match status" value="1"/>
</dbReference>
<evidence type="ECO:0000256" key="6">
    <source>
        <dbReference type="ARBA" id="ARBA00047472"/>
    </source>
</evidence>
<keyword evidence="7" id="KW-0597">Phosphoprotein</keyword>
<dbReference type="CDD" id="cd01171">
    <property type="entry name" value="YXKO-related"/>
    <property type="match status" value="1"/>
</dbReference>
<evidence type="ECO:0000256" key="8">
    <source>
        <dbReference type="SAM" id="MobiDB-lite"/>
    </source>
</evidence>
<comment type="function">
    <text evidence="7">Catalyzes the dehydration of the S-form of NAD(P)HX at the expense of ATP, which is converted to ADP. Together with NAD(P)HX epimerase, which catalyzes the epimerization of the S- and R-forms, the enzyme allows the repair of both epimers of NAD(P)HX, a damaged form of NAD(P)H that is a result of enzymatic or heat-dependent hydration.</text>
</comment>
<feature type="domain" description="YjeF C-terminal" evidence="9">
    <location>
        <begin position="13"/>
        <end position="356"/>
    </location>
</feature>
<organism evidence="10 11">
    <name type="scientific">Aspergillus sydowii CBS 593.65</name>
    <dbReference type="NCBI Taxonomy" id="1036612"/>
    <lineage>
        <taxon>Eukaryota</taxon>
        <taxon>Fungi</taxon>
        <taxon>Dikarya</taxon>
        <taxon>Ascomycota</taxon>
        <taxon>Pezizomycotina</taxon>
        <taxon>Eurotiomycetes</taxon>
        <taxon>Eurotiomycetidae</taxon>
        <taxon>Eurotiales</taxon>
        <taxon>Aspergillaceae</taxon>
        <taxon>Aspergillus</taxon>
        <taxon>Aspergillus subgen. Nidulantes</taxon>
    </lineage>
</organism>
<dbReference type="Proteomes" id="UP000184356">
    <property type="component" value="Unassembled WGS sequence"/>
</dbReference>
<evidence type="ECO:0000313" key="10">
    <source>
        <dbReference type="EMBL" id="OJJ53803.1"/>
    </source>
</evidence>
<comment type="cofactor">
    <cofactor evidence="7">
        <name>Mg(2+)</name>
        <dbReference type="ChEBI" id="CHEBI:18420"/>
    </cofactor>
</comment>
<dbReference type="Pfam" id="PF01256">
    <property type="entry name" value="Carb_kinase"/>
    <property type="match status" value="1"/>
</dbReference>
<dbReference type="InterPro" id="IPR017953">
    <property type="entry name" value="Carbohydrate_kinase_pred_CS"/>
</dbReference>
<comment type="similarity">
    <text evidence="7">Belongs to the NnrD/CARKD family.</text>
</comment>
<dbReference type="GeneID" id="63764107"/>
<evidence type="ECO:0000256" key="7">
    <source>
        <dbReference type="HAMAP-Rule" id="MF_03157"/>
    </source>
</evidence>
<gene>
    <name evidence="10" type="ORF">ASPSYDRAFT_502781</name>
</gene>
<dbReference type="InterPro" id="IPR000631">
    <property type="entry name" value="CARKD"/>
</dbReference>
<comment type="subcellular location">
    <subcellularLocation>
        <location evidence="7">Cytoplasm</location>
    </subcellularLocation>
</comment>
<dbReference type="EMBL" id="KV878596">
    <property type="protein sequence ID" value="OJJ53803.1"/>
    <property type="molecule type" value="Genomic_DNA"/>
</dbReference>
<evidence type="ECO:0000259" key="9">
    <source>
        <dbReference type="PROSITE" id="PS51383"/>
    </source>
</evidence>
<comment type="catalytic activity">
    <reaction evidence="6 7">
        <text>(6S)-NADPHX + ATP = ADP + phosphate + NADPH + H(+)</text>
        <dbReference type="Rhea" id="RHEA:32231"/>
        <dbReference type="ChEBI" id="CHEBI:15378"/>
        <dbReference type="ChEBI" id="CHEBI:30616"/>
        <dbReference type="ChEBI" id="CHEBI:43474"/>
        <dbReference type="ChEBI" id="CHEBI:57783"/>
        <dbReference type="ChEBI" id="CHEBI:64076"/>
        <dbReference type="ChEBI" id="CHEBI:456216"/>
        <dbReference type="EC" id="4.2.1.93"/>
    </reaction>
</comment>
<dbReference type="GO" id="GO:0046496">
    <property type="term" value="P:nicotinamide nucleotide metabolic process"/>
    <property type="evidence" value="ECO:0007669"/>
    <property type="project" value="UniProtKB-UniRule"/>
</dbReference>
<keyword evidence="5 7" id="KW-0456">Lyase</keyword>
<protein>
    <recommendedName>
        <fullName evidence="7">ATP-dependent (S)-NAD(P)H-hydrate dehydratase</fullName>
        <ecNumber evidence="7">4.2.1.93</ecNumber>
    </recommendedName>
    <alternativeName>
        <fullName evidence="7">ATP-dependent NAD(P)HX dehydratase</fullName>
    </alternativeName>
</protein>
<evidence type="ECO:0000256" key="3">
    <source>
        <dbReference type="ARBA" id="ARBA00022857"/>
    </source>
</evidence>
<dbReference type="PROSITE" id="PS01050">
    <property type="entry name" value="YJEF_C_2"/>
    <property type="match status" value="1"/>
</dbReference>
<accession>A0A1L9T3D4</accession>